<proteinExistence type="predicted"/>
<accession>A0A914M855</accession>
<protein>
    <submittedName>
        <fullName evidence="2">Uncharacterized protein</fullName>
    </submittedName>
</protein>
<organism evidence="1 2">
    <name type="scientific">Meloidogyne incognita</name>
    <name type="common">Southern root-knot nematode worm</name>
    <name type="synonym">Oxyuris incognita</name>
    <dbReference type="NCBI Taxonomy" id="6306"/>
    <lineage>
        <taxon>Eukaryota</taxon>
        <taxon>Metazoa</taxon>
        <taxon>Ecdysozoa</taxon>
        <taxon>Nematoda</taxon>
        <taxon>Chromadorea</taxon>
        <taxon>Rhabditida</taxon>
        <taxon>Tylenchina</taxon>
        <taxon>Tylenchomorpha</taxon>
        <taxon>Tylenchoidea</taxon>
        <taxon>Meloidogynidae</taxon>
        <taxon>Meloidogyninae</taxon>
        <taxon>Meloidogyne</taxon>
        <taxon>Meloidogyne incognita group</taxon>
    </lineage>
</organism>
<sequence length="55" mass="6081">MTSENAGGSGSIPNVETIDDKKRIAQLEHEIFTVCKQLDEKKRKIERSSATECAS</sequence>
<dbReference type="AlphaFoldDB" id="A0A914M855"/>
<dbReference type="WBParaSite" id="Minc3s01113g20839">
    <property type="protein sequence ID" value="Minc3s01113g20839"/>
    <property type="gene ID" value="Minc3s01113g20839"/>
</dbReference>
<evidence type="ECO:0000313" key="2">
    <source>
        <dbReference type="WBParaSite" id="Minc3s01113g20839"/>
    </source>
</evidence>
<name>A0A914M855_MELIC</name>
<keyword evidence="1" id="KW-1185">Reference proteome</keyword>
<evidence type="ECO:0000313" key="1">
    <source>
        <dbReference type="Proteomes" id="UP000887563"/>
    </source>
</evidence>
<reference evidence="2" key="1">
    <citation type="submission" date="2022-11" db="UniProtKB">
        <authorList>
            <consortium name="WormBaseParasite"/>
        </authorList>
    </citation>
    <scope>IDENTIFICATION</scope>
</reference>
<dbReference type="Proteomes" id="UP000887563">
    <property type="component" value="Unplaced"/>
</dbReference>